<accession>A0ABP6QYC4</accession>
<reference evidence="2" key="1">
    <citation type="journal article" date="2019" name="Int. J. Syst. Evol. Microbiol.">
        <title>The Global Catalogue of Microorganisms (GCM) 10K type strain sequencing project: providing services to taxonomists for standard genome sequencing and annotation.</title>
        <authorList>
            <consortium name="The Broad Institute Genomics Platform"/>
            <consortium name="The Broad Institute Genome Sequencing Center for Infectious Disease"/>
            <person name="Wu L."/>
            <person name="Ma J."/>
        </authorList>
    </citation>
    <scope>NUCLEOTIDE SEQUENCE [LARGE SCALE GENOMIC DNA]</scope>
    <source>
        <strain evidence="2">JCM 9381</strain>
    </source>
</reference>
<keyword evidence="2" id="KW-1185">Reference proteome</keyword>
<evidence type="ECO:0000313" key="2">
    <source>
        <dbReference type="Proteomes" id="UP001500728"/>
    </source>
</evidence>
<dbReference type="EMBL" id="BAAAUW010000013">
    <property type="protein sequence ID" value="GAA3262915.1"/>
    <property type="molecule type" value="Genomic_DNA"/>
</dbReference>
<organism evidence="1 2">
    <name type="scientific">Streptomyces labedae</name>
    <dbReference type="NCBI Taxonomy" id="285569"/>
    <lineage>
        <taxon>Bacteria</taxon>
        <taxon>Bacillati</taxon>
        <taxon>Actinomycetota</taxon>
        <taxon>Actinomycetes</taxon>
        <taxon>Kitasatosporales</taxon>
        <taxon>Streptomycetaceae</taxon>
        <taxon>Streptomyces</taxon>
    </lineage>
</organism>
<comment type="caution">
    <text evidence="1">The sequence shown here is derived from an EMBL/GenBank/DDBJ whole genome shotgun (WGS) entry which is preliminary data.</text>
</comment>
<protein>
    <submittedName>
        <fullName evidence="1">Uncharacterized protein</fullName>
    </submittedName>
</protein>
<name>A0ABP6QYC4_9ACTN</name>
<sequence length="47" mass="5533">MRRSSSDTCRDVWPSPAGWATGLSLLRIDRESDEGVYREPNVWMRHR</sequence>
<evidence type="ECO:0000313" key="1">
    <source>
        <dbReference type="EMBL" id="GAA3262915.1"/>
    </source>
</evidence>
<gene>
    <name evidence="1" type="ORF">GCM10010469_31050</name>
</gene>
<proteinExistence type="predicted"/>
<dbReference type="Proteomes" id="UP001500728">
    <property type="component" value="Unassembled WGS sequence"/>
</dbReference>